<proteinExistence type="predicted"/>
<evidence type="ECO:0000313" key="3">
    <source>
        <dbReference type="Proteomes" id="UP000177208"/>
    </source>
</evidence>
<name>A0A1F7GCP6_9BACT</name>
<evidence type="ECO:0000256" key="1">
    <source>
        <dbReference type="SAM" id="Phobius"/>
    </source>
</evidence>
<gene>
    <name evidence="2" type="ORF">A2774_05820</name>
</gene>
<accession>A0A1F7GCP6</accession>
<protein>
    <submittedName>
        <fullName evidence="2">Uncharacterized protein</fullName>
    </submittedName>
</protein>
<comment type="caution">
    <text evidence="2">The sequence shown here is derived from an EMBL/GenBank/DDBJ whole genome shotgun (WGS) entry which is preliminary data.</text>
</comment>
<evidence type="ECO:0000313" key="2">
    <source>
        <dbReference type="EMBL" id="OGK16555.1"/>
    </source>
</evidence>
<keyword evidence="1" id="KW-0472">Membrane</keyword>
<dbReference type="AlphaFoldDB" id="A0A1F7GCP6"/>
<feature type="transmembrane region" description="Helical" evidence="1">
    <location>
        <begin position="7"/>
        <end position="25"/>
    </location>
</feature>
<reference evidence="2 3" key="1">
    <citation type="journal article" date="2016" name="Nat. Commun.">
        <title>Thousands of microbial genomes shed light on interconnected biogeochemical processes in an aquifer system.</title>
        <authorList>
            <person name="Anantharaman K."/>
            <person name="Brown C.T."/>
            <person name="Hug L.A."/>
            <person name="Sharon I."/>
            <person name="Castelle C.J."/>
            <person name="Probst A.J."/>
            <person name="Thomas B.C."/>
            <person name="Singh A."/>
            <person name="Wilkins M.J."/>
            <person name="Karaoz U."/>
            <person name="Brodie E.L."/>
            <person name="Williams K.H."/>
            <person name="Hubbard S.S."/>
            <person name="Banfield J.F."/>
        </authorList>
    </citation>
    <scope>NUCLEOTIDE SEQUENCE [LARGE SCALE GENOMIC DNA]</scope>
</reference>
<keyword evidence="1" id="KW-1133">Transmembrane helix</keyword>
<sequence length="207" mass="24071">MNRKGTSSLKAVLFLSLIIGSYLLFQNYHESLLKFLSNNQKKFSKFFDFQTPQTFYHAKYNYSIAYPKDFTLGFYNFVDGTFKEIKGFESRIGIYSYDQNPYKHFLEIQAIEGSDKAIKDIAQESFQKNTTHPQTTAFSPLVPIKIQTREGFEYTFTGQTLSSYNWSADVPNDKYKVVFTEKEGVILSIYFTDNDDLNQIFNNLVIN</sequence>
<dbReference type="Proteomes" id="UP000177208">
    <property type="component" value="Unassembled WGS sequence"/>
</dbReference>
<keyword evidence="1" id="KW-0812">Transmembrane</keyword>
<dbReference type="EMBL" id="MFZG01000022">
    <property type="protein sequence ID" value="OGK16555.1"/>
    <property type="molecule type" value="Genomic_DNA"/>
</dbReference>
<organism evidence="2 3">
    <name type="scientific">Candidatus Roizmanbacteria bacterium RIFCSPHIGHO2_01_FULL_39_12c</name>
    <dbReference type="NCBI Taxonomy" id="1802031"/>
    <lineage>
        <taxon>Bacteria</taxon>
        <taxon>Candidatus Roizmaniibacteriota</taxon>
    </lineage>
</organism>